<dbReference type="PANTHER" id="PTHR47659:SF7">
    <property type="entry name" value="FUNGAL TRANSCRIPTIONAL REGULATORY PROTEIN, N-TERMINAL DOMAIN-CONTAINING PROTEIN"/>
    <property type="match status" value="1"/>
</dbReference>
<feature type="compositionally biased region" description="Polar residues" evidence="3">
    <location>
        <begin position="625"/>
        <end position="638"/>
    </location>
</feature>
<feature type="compositionally biased region" description="Polar residues" evidence="3">
    <location>
        <begin position="50"/>
        <end position="60"/>
    </location>
</feature>
<dbReference type="Proteomes" id="UP000827284">
    <property type="component" value="Unassembled WGS sequence"/>
</dbReference>
<dbReference type="EMBL" id="BQFW01000002">
    <property type="protein sequence ID" value="GJJ69079.1"/>
    <property type="molecule type" value="Genomic_DNA"/>
</dbReference>
<feature type="compositionally biased region" description="Low complexity" evidence="3">
    <location>
        <begin position="396"/>
        <end position="411"/>
    </location>
</feature>
<comment type="caution">
    <text evidence="5">The sequence shown here is derived from an EMBL/GenBank/DDBJ whole genome shotgun (WGS) entry which is preliminary data.</text>
</comment>
<feature type="compositionally biased region" description="Polar residues" evidence="3">
    <location>
        <begin position="540"/>
        <end position="551"/>
    </location>
</feature>
<dbReference type="CDD" id="cd00067">
    <property type="entry name" value="GAL4"/>
    <property type="match status" value="1"/>
</dbReference>
<feature type="compositionally biased region" description="Low complexity" evidence="3">
    <location>
        <begin position="378"/>
        <end position="387"/>
    </location>
</feature>
<proteinExistence type="predicted"/>
<reference evidence="5" key="1">
    <citation type="submission" date="2021-11" db="EMBL/GenBank/DDBJ databases">
        <authorList>
            <person name="Herlambang A."/>
            <person name="Guo Y."/>
            <person name="Takashima Y."/>
            <person name="Nishizawa T."/>
        </authorList>
    </citation>
    <scope>NUCLEOTIDE SEQUENCE</scope>
    <source>
        <strain evidence="5">E1425</strain>
    </source>
</reference>
<dbReference type="Gene3D" id="4.10.240.10">
    <property type="entry name" value="Zn(2)-C6 fungal-type DNA-binding domain"/>
    <property type="match status" value="1"/>
</dbReference>
<keyword evidence="6" id="KW-1185">Reference proteome</keyword>
<keyword evidence="2" id="KW-0539">Nucleus</keyword>
<dbReference type="PANTHER" id="PTHR47659">
    <property type="entry name" value="ZN(II)2CYS6 TRANSCRIPTION FACTOR (EUROFUNG)-RELATED"/>
    <property type="match status" value="1"/>
</dbReference>
<feature type="compositionally biased region" description="Low complexity" evidence="3">
    <location>
        <begin position="202"/>
        <end position="230"/>
    </location>
</feature>
<sequence length="757" mass="82362">MTTLSDKVPTSYPGNDSGLYGYNFGPMHPRREIPATSSSSSSAPMHTHQQKTTARTNSLSSVTHLYQTSPVVSMGFGSTESEVHSLPLVTPERFLESMQLQYPQYHQHPSQVQDFQFNPLIQAMGRETQDLDLFPSFEGNGAQAAPTSSPLFGNHSDGSTGFNIGGPLVPGYSENLPIRTGHGGTLHPFAPSQATAGRHRSPSSGPSSSPTLSYSSRSASSSAMSSPTSPNYDDPSSSAMLPSVTACASCKRSHIKCDSGRPCQSCLKHPSKAKTCRDASPKPRGRPKGGSKAAAEAILMARINQQHQQQLREHHYQHHHQQQMQLHHLQQFPQPQRPELGPQVIKYTQNLPERQGPRLRVRSLPQAPKSPYIPRSVSSSALTSTLPPLAPPLPSMPLQQQQQQQQQYLHMQSRKSSVSSVGTPTNSVGSYDSRSASPAFPPQWRGRPMRPERRPSLPISRHLYAPTSPPHSVSPMGSLSTSPAFTPELASGPWPNVTYPYIYPSTYSMSSISSSSLNSTLSTTAESSPALAMSCAPPMNRSSSLDTSQPAQPTPFLPTMTPTPIVSSSSPMVPSLSVWNAEVPPLQRMNCMELGVSPNVSLLWSHFRHPQQQQQQHQQQQQSQNGSSGLFTMTTSSPESLQVDPVACDLSGLDVSLGMSLDGEDNQSANGSFLGTGASTSQLLHFDPTPSPPLACSSDNVVPTLEGEVSDLIYIKQECEDPKQRMARLIQQQKEVQAEIHMLHCQQLLKQEHFRDQ</sequence>
<dbReference type="SMART" id="SM00066">
    <property type="entry name" value="GAL4"/>
    <property type="match status" value="1"/>
</dbReference>
<accession>A0A9P3H2Z0</accession>
<evidence type="ECO:0000259" key="4">
    <source>
        <dbReference type="PROSITE" id="PS50048"/>
    </source>
</evidence>
<feature type="compositionally biased region" description="Polar residues" evidence="3">
    <location>
        <begin position="414"/>
        <end position="436"/>
    </location>
</feature>
<feature type="region of interest" description="Disordered" evidence="3">
    <location>
        <begin position="350"/>
        <end position="455"/>
    </location>
</feature>
<dbReference type="Pfam" id="PF00172">
    <property type="entry name" value="Zn_clus"/>
    <property type="match status" value="1"/>
</dbReference>
<dbReference type="AlphaFoldDB" id="A0A9P3H2Z0"/>
<feature type="region of interest" description="Disordered" evidence="3">
    <location>
        <begin position="608"/>
        <end position="638"/>
    </location>
</feature>
<evidence type="ECO:0000256" key="1">
    <source>
        <dbReference type="ARBA" id="ARBA00022723"/>
    </source>
</evidence>
<feature type="compositionally biased region" description="Low complexity" evidence="3">
    <location>
        <begin position="611"/>
        <end position="624"/>
    </location>
</feature>
<feature type="region of interest" description="Disordered" evidence="3">
    <location>
        <begin position="532"/>
        <end position="568"/>
    </location>
</feature>
<protein>
    <recommendedName>
        <fullName evidence="4">Zn(2)-C6 fungal-type domain-containing protein</fullName>
    </recommendedName>
</protein>
<dbReference type="InterPro" id="IPR001138">
    <property type="entry name" value="Zn2Cys6_DnaBD"/>
</dbReference>
<dbReference type="SUPFAM" id="SSF57701">
    <property type="entry name" value="Zn2/Cys6 DNA-binding domain"/>
    <property type="match status" value="1"/>
</dbReference>
<dbReference type="GO" id="GO:0000981">
    <property type="term" value="F:DNA-binding transcription factor activity, RNA polymerase II-specific"/>
    <property type="evidence" value="ECO:0007669"/>
    <property type="project" value="InterPro"/>
</dbReference>
<feature type="region of interest" description="Disordered" evidence="3">
    <location>
        <begin position="22"/>
        <end position="60"/>
    </location>
</feature>
<feature type="compositionally biased region" description="Polar residues" evidence="3">
    <location>
        <begin position="145"/>
        <end position="158"/>
    </location>
</feature>
<evidence type="ECO:0000313" key="6">
    <source>
        <dbReference type="Proteomes" id="UP000827284"/>
    </source>
</evidence>
<reference evidence="5" key="2">
    <citation type="journal article" date="2022" name="Microbiol. Resour. Announc.">
        <title>Whole-Genome Sequence of Entomortierella parvispora E1425, a Mucoromycotan Fungus Associated with Burkholderiaceae-Related Endosymbiotic Bacteria.</title>
        <authorList>
            <person name="Herlambang A."/>
            <person name="Guo Y."/>
            <person name="Takashima Y."/>
            <person name="Narisawa K."/>
            <person name="Ohta H."/>
            <person name="Nishizawa T."/>
        </authorList>
    </citation>
    <scope>NUCLEOTIDE SEQUENCE</scope>
    <source>
        <strain evidence="5">E1425</strain>
    </source>
</reference>
<organism evidence="5 6">
    <name type="scientific">Entomortierella parvispora</name>
    <dbReference type="NCBI Taxonomy" id="205924"/>
    <lineage>
        <taxon>Eukaryota</taxon>
        <taxon>Fungi</taxon>
        <taxon>Fungi incertae sedis</taxon>
        <taxon>Mucoromycota</taxon>
        <taxon>Mortierellomycotina</taxon>
        <taxon>Mortierellomycetes</taxon>
        <taxon>Mortierellales</taxon>
        <taxon>Mortierellaceae</taxon>
        <taxon>Entomortierella</taxon>
    </lineage>
</organism>
<feature type="compositionally biased region" description="Low complexity" evidence="3">
    <location>
        <begin position="557"/>
        <end position="568"/>
    </location>
</feature>
<evidence type="ECO:0000256" key="2">
    <source>
        <dbReference type="ARBA" id="ARBA00023242"/>
    </source>
</evidence>
<dbReference type="InterPro" id="IPR036864">
    <property type="entry name" value="Zn2-C6_fun-type_DNA-bd_sf"/>
</dbReference>
<dbReference type="GO" id="GO:0008270">
    <property type="term" value="F:zinc ion binding"/>
    <property type="evidence" value="ECO:0007669"/>
    <property type="project" value="InterPro"/>
</dbReference>
<evidence type="ECO:0000313" key="5">
    <source>
        <dbReference type="EMBL" id="GJJ69079.1"/>
    </source>
</evidence>
<keyword evidence="1" id="KW-0479">Metal-binding</keyword>
<dbReference type="OrthoDB" id="1555531at2759"/>
<feature type="region of interest" description="Disordered" evidence="3">
    <location>
        <begin position="306"/>
        <end position="328"/>
    </location>
</feature>
<gene>
    <name evidence="5" type="ORF">EMPS_01425</name>
</gene>
<evidence type="ECO:0000256" key="3">
    <source>
        <dbReference type="SAM" id="MobiDB-lite"/>
    </source>
</evidence>
<feature type="region of interest" description="Disordered" evidence="3">
    <location>
        <begin position="173"/>
        <end position="238"/>
    </location>
</feature>
<feature type="region of interest" description="Disordered" evidence="3">
    <location>
        <begin position="260"/>
        <end position="293"/>
    </location>
</feature>
<dbReference type="InterPro" id="IPR050335">
    <property type="entry name" value="ERT1_acuK_gluconeogen_tf"/>
</dbReference>
<feature type="region of interest" description="Disordered" evidence="3">
    <location>
        <begin position="132"/>
        <end position="158"/>
    </location>
</feature>
<feature type="domain" description="Zn(2)-C6 fungal-type" evidence="4">
    <location>
        <begin position="246"/>
        <end position="278"/>
    </location>
</feature>
<name>A0A9P3H2Z0_9FUNG</name>
<dbReference type="PROSITE" id="PS50048">
    <property type="entry name" value="ZN2_CY6_FUNGAL_2"/>
    <property type="match status" value="1"/>
</dbReference>